<sequence length="191" mass="21566">MNPVDISPETVEREYTAIAEKWGINTPAEDTLMKPDTLTPEPDFEPERVSSADSLAAQREIDIPMVTLRRWEHDESISPELIRNSIHVTREFVAENTELVIREMAALDVERETIDKFALSNAKLVVHYYPKGGVLEVMENYGLWFGALSSTAGSFLRLRTPVRKKRAPPANRWLSQASGQRGELPCVTMVN</sequence>
<name>A0ABQ0J892_9VIBR</name>
<gene>
    <name evidence="2" type="ORF">JCM19239_5815</name>
</gene>
<proteinExistence type="predicted"/>
<evidence type="ECO:0000256" key="1">
    <source>
        <dbReference type="SAM" id="MobiDB-lite"/>
    </source>
</evidence>
<feature type="region of interest" description="Disordered" evidence="1">
    <location>
        <begin position="28"/>
        <end position="51"/>
    </location>
</feature>
<dbReference type="EMBL" id="BBMS01000007">
    <property type="protein sequence ID" value="GAL24988.1"/>
    <property type="molecule type" value="Genomic_DNA"/>
</dbReference>
<reference evidence="3" key="1">
    <citation type="submission" date="2014-09" db="EMBL/GenBank/DDBJ databases">
        <title>Vibrio variabilis JCM 19239. (C206) whole genome shotgun sequence.</title>
        <authorList>
            <person name="Sawabe T."/>
            <person name="Meirelles P."/>
            <person name="Nakanishi M."/>
            <person name="Sayaka M."/>
            <person name="Hattori M."/>
            <person name="Ohkuma M."/>
        </authorList>
    </citation>
    <scope>NUCLEOTIDE SEQUENCE [LARGE SCALE GENOMIC DNA]</scope>
    <source>
        <strain evidence="3">JCM 19239</strain>
    </source>
</reference>
<accession>A0ABQ0J892</accession>
<evidence type="ECO:0000313" key="2">
    <source>
        <dbReference type="EMBL" id="GAL24988.1"/>
    </source>
</evidence>
<evidence type="ECO:0000313" key="3">
    <source>
        <dbReference type="Proteomes" id="UP000029223"/>
    </source>
</evidence>
<keyword evidence="3" id="KW-1185">Reference proteome</keyword>
<protein>
    <submittedName>
        <fullName evidence="2">Uncharacterized protein</fullName>
    </submittedName>
</protein>
<dbReference type="Proteomes" id="UP000029223">
    <property type="component" value="Unassembled WGS sequence"/>
</dbReference>
<comment type="caution">
    <text evidence="2">The sequence shown here is derived from an EMBL/GenBank/DDBJ whole genome shotgun (WGS) entry which is preliminary data.</text>
</comment>
<organism evidence="2 3">
    <name type="scientific">Vibrio variabilis</name>
    <dbReference type="NCBI Taxonomy" id="990271"/>
    <lineage>
        <taxon>Bacteria</taxon>
        <taxon>Pseudomonadati</taxon>
        <taxon>Pseudomonadota</taxon>
        <taxon>Gammaproteobacteria</taxon>
        <taxon>Vibrionales</taxon>
        <taxon>Vibrionaceae</taxon>
        <taxon>Vibrio</taxon>
    </lineage>
</organism>